<gene>
    <name evidence="2" type="ORF">AB1Y20_022914</name>
</gene>
<feature type="region of interest" description="Disordered" evidence="1">
    <location>
        <begin position="180"/>
        <end position="231"/>
    </location>
</feature>
<dbReference type="AlphaFoldDB" id="A0AB34JC94"/>
<reference evidence="2 3" key="1">
    <citation type="journal article" date="2024" name="Science">
        <title>Giant polyketide synthase enzymes in the biosynthesis of giant marine polyether toxins.</title>
        <authorList>
            <person name="Fallon T.R."/>
            <person name="Shende V.V."/>
            <person name="Wierzbicki I.H."/>
            <person name="Pendleton A.L."/>
            <person name="Watervoot N.F."/>
            <person name="Auber R.P."/>
            <person name="Gonzalez D.J."/>
            <person name="Wisecaver J.H."/>
            <person name="Moore B.S."/>
        </authorList>
    </citation>
    <scope>NUCLEOTIDE SEQUENCE [LARGE SCALE GENOMIC DNA]</scope>
    <source>
        <strain evidence="2 3">12B1</strain>
    </source>
</reference>
<organism evidence="2 3">
    <name type="scientific">Prymnesium parvum</name>
    <name type="common">Toxic golden alga</name>
    <dbReference type="NCBI Taxonomy" id="97485"/>
    <lineage>
        <taxon>Eukaryota</taxon>
        <taxon>Haptista</taxon>
        <taxon>Haptophyta</taxon>
        <taxon>Prymnesiophyceae</taxon>
        <taxon>Prymnesiales</taxon>
        <taxon>Prymnesiaceae</taxon>
        <taxon>Prymnesium</taxon>
    </lineage>
</organism>
<sequence>MASDKALRELLADLSLDALAPVFQEEDLTLPLLKSMAWRERDFPGTLAELGVSAADSLKLRDALKAHESAAQRRVADALRGTPAAPPRVHALVLADESSAEALRAFLQSVRLDALWPVLSAENLSLKRLLCLAVDEDELASTLSRLHVRDSHAACLHAALREGRASEAYAAAAAAAPAAPSARANVPPVANGSTDGGSAGSSACEQPQLHAEEPAPDAKPTASNSRERAATSAESILNSSIVASALAACASFDAAAVPRGGCALSADAPDPTPARVTSRTQINHVNPESSCGRRLSGRSNPALQAYLRSKNADPTRANGVGITEVKHVGTLNPGRQKVVPTYTVAEKAASKEALRCGQVRMCSVDKEVFPSDPP</sequence>
<evidence type="ECO:0000256" key="1">
    <source>
        <dbReference type="SAM" id="MobiDB-lite"/>
    </source>
</evidence>
<name>A0AB34JC94_PRYPA</name>
<evidence type="ECO:0008006" key="4">
    <source>
        <dbReference type="Google" id="ProtNLM"/>
    </source>
</evidence>
<dbReference type="EMBL" id="JBGBPQ010000009">
    <property type="protein sequence ID" value="KAL1519389.1"/>
    <property type="molecule type" value="Genomic_DNA"/>
</dbReference>
<dbReference type="Proteomes" id="UP001515480">
    <property type="component" value="Unassembled WGS sequence"/>
</dbReference>
<accession>A0AB34JC94</accession>
<proteinExistence type="predicted"/>
<protein>
    <recommendedName>
        <fullName evidence="4">SAM domain-containing protein</fullName>
    </recommendedName>
</protein>
<feature type="compositionally biased region" description="Low complexity" evidence="1">
    <location>
        <begin position="180"/>
        <end position="193"/>
    </location>
</feature>
<evidence type="ECO:0000313" key="3">
    <source>
        <dbReference type="Proteomes" id="UP001515480"/>
    </source>
</evidence>
<comment type="caution">
    <text evidence="2">The sequence shown here is derived from an EMBL/GenBank/DDBJ whole genome shotgun (WGS) entry which is preliminary data.</text>
</comment>
<evidence type="ECO:0000313" key="2">
    <source>
        <dbReference type="EMBL" id="KAL1519389.1"/>
    </source>
</evidence>
<keyword evidence="3" id="KW-1185">Reference proteome</keyword>